<protein>
    <submittedName>
        <fullName evidence="1">87_t:CDS:1</fullName>
    </submittedName>
</protein>
<proteinExistence type="predicted"/>
<organism evidence="1 2">
    <name type="scientific">Funneliformis caledonium</name>
    <dbReference type="NCBI Taxonomy" id="1117310"/>
    <lineage>
        <taxon>Eukaryota</taxon>
        <taxon>Fungi</taxon>
        <taxon>Fungi incertae sedis</taxon>
        <taxon>Mucoromycota</taxon>
        <taxon>Glomeromycotina</taxon>
        <taxon>Glomeromycetes</taxon>
        <taxon>Glomerales</taxon>
        <taxon>Glomeraceae</taxon>
        <taxon>Funneliformis</taxon>
    </lineage>
</organism>
<gene>
    <name evidence="1" type="ORF">FCALED_LOCUS8804</name>
</gene>
<dbReference type="EMBL" id="CAJVPQ010002698">
    <property type="protein sequence ID" value="CAG8605575.1"/>
    <property type="molecule type" value="Genomic_DNA"/>
</dbReference>
<accession>A0A9N9CJJ6</accession>
<comment type="caution">
    <text evidence="1">The sequence shown here is derived from an EMBL/GenBank/DDBJ whole genome shotgun (WGS) entry which is preliminary data.</text>
</comment>
<evidence type="ECO:0000313" key="1">
    <source>
        <dbReference type="EMBL" id="CAG8605575.1"/>
    </source>
</evidence>
<evidence type="ECO:0000313" key="2">
    <source>
        <dbReference type="Proteomes" id="UP000789570"/>
    </source>
</evidence>
<dbReference type="Proteomes" id="UP000789570">
    <property type="component" value="Unassembled WGS sequence"/>
</dbReference>
<sequence>MPEYLEESDKSSTAIIISPYYKETEETERILQDLSLDNSGNANYTKREEDTNEQVQIDNIMPNNKAKKKYKKLVRYLISINSQICEHEIGFDSNTTNFITHLAKYHITCEAD</sequence>
<dbReference type="AlphaFoldDB" id="A0A9N9CJJ6"/>
<name>A0A9N9CJJ6_9GLOM</name>
<keyword evidence="2" id="KW-1185">Reference proteome</keyword>
<reference evidence="1" key="1">
    <citation type="submission" date="2021-06" db="EMBL/GenBank/DDBJ databases">
        <authorList>
            <person name="Kallberg Y."/>
            <person name="Tangrot J."/>
            <person name="Rosling A."/>
        </authorList>
    </citation>
    <scope>NUCLEOTIDE SEQUENCE</scope>
    <source>
        <strain evidence="1">UK204</strain>
    </source>
</reference>